<dbReference type="AlphaFoldDB" id="A0A261ET48"/>
<dbReference type="SUPFAM" id="SSF117987">
    <property type="entry name" value="CRISPR-associated protein"/>
    <property type="match status" value="2"/>
</dbReference>
<dbReference type="NCBIfam" id="TIGR01907">
    <property type="entry name" value="casE_Cse3"/>
    <property type="match status" value="1"/>
</dbReference>
<protein>
    <submittedName>
        <fullName evidence="1">CRISPR system CASCADE complex protein CasE</fullName>
    </submittedName>
</protein>
<dbReference type="Pfam" id="PF08798">
    <property type="entry name" value="CRISPR_assoc"/>
    <property type="match status" value="1"/>
</dbReference>
<dbReference type="InterPro" id="IPR010179">
    <property type="entry name" value="CRISPR-assoc_prot_Cse3"/>
</dbReference>
<dbReference type="Gene3D" id="3.30.70.1210">
    <property type="entry name" value="Crispr-associated protein, domain 2"/>
    <property type="match status" value="1"/>
</dbReference>
<dbReference type="RefSeq" id="WP_094722402.1">
    <property type="nucleotide sequence ID" value="NZ_MWWS01000004.1"/>
</dbReference>
<dbReference type="Proteomes" id="UP000216004">
    <property type="component" value="Unassembled WGS sequence"/>
</dbReference>
<dbReference type="SMART" id="SM01101">
    <property type="entry name" value="CRISPR_assoc"/>
    <property type="match status" value="1"/>
</dbReference>
<proteinExistence type="predicted"/>
<dbReference type="OrthoDB" id="9795689at2"/>
<evidence type="ECO:0000313" key="2">
    <source>
        <dbReference type="Proteomes" id="UP000216004"/>
    </source>
</evidence>
<comment type="caution">
    <text evidence="1">The sequence shown here is derived from an EMBL/GenBank/DDBJ whole genome shotgun (WGS) entry which is preliminary data.</text>
</comment>
<dbReference type="Gene3D" id="3.30.70.1200">
    <property type="entry name" value="Crispr-associated protein, domain 1"/>
    <property type="match status" value="1"/>
</dbReference>
<keyword evidence="2" id="KW-1185">Reference proteome</keyword>
<organism evidence="1 2">
    <name type="scientific">Bombiscardovia coagulans</name>
    <dbReference type="NCBI Taxonomy" id="686666"/>
    <lineage>
        <taxon>Bacteria</taxon>
        <taxon>Bacillati</taxon>
        <taxon>Actinomycetota</taxon>
        <taxon>Actinomycetes</taxon>
        <taxon>Bifidobacteriales</taxon>
        <taxon>Bifidobacteriaceae</taxon>
        <taxon>Bombiscardovia</taxon>
    </lineage>
</organism>
<reference evidence="1 2" key="1">
    <citation type="journal article" date="2017" name="BMC Genomics">
        <title>Comparative genomic and phylogenomic analyses of the Bifidobacteriaceae family.</title>
        <authorList>
            <person name="Lugli G.A."/>
            <person name="Milani C."/>
            <person name="Turroni F."/>
            <person name="Duranti S."/>
            <person name="Mancabelli L."/>
            <person name="Mangifesta M."/>
            <person name="Ferrario C."/>
            <person name="Modesto M."/>
            <person name="Mattarelli P."/>
            <person name="Jiri K."/>
            <person name="van Sinderen D."/>
            <person name="Ventura M."/>
        </authorList>
    </citation>
    <scope>NUCLEOTIDE SEQUENCE [LARGE SCALE GENOMIC DNA]</scope>
    <source>
        <strain evidence="1 2">DSM 22924</strain>
    </source>
</reference>
<dbReference type="CDD" id="cd09727">
    <property type="entry name" value="Cas6_I-E"/>
    <property type="match status" value="1"/>
</dbReference>
<sequence length="229" mass="26083">MYLSRIPLNMARAGAKQLVQSPYKMHSAVEHAFPPGAPRVSDEGRLLWRLDFSERNHSVFLYVVSVEKPDFTHIVEQAGWPAYAEWETKDYHTLLNKIAVGQQWHFRLRANPVRRAADKSRYGIEDPLIGKIEGHVTVGQQEQWLLKRSLKNGFRILGSDEGLHLTVREQQKQQFRRQGATVTLYTALFDGGLEVTDADAFRKMLSFGLGKAKGFGCGLLTIEPFMQQK</sequence>
<gene>
    <name evidence="1" type="ORF">BOCO_0353</name>
</gene>
<accession>A0A261ET48</accession>
<evidence type="ECO:0000313" key="1">
    <source>
        <dbReference type="EMBL" id="OZG49836.1"/>
    </source>
</evidence>
<name>A0A261ET48_9BIFI</name>
<dbReference type="EMBL" id="MWWS01000004">
    <property type="protein sequence ID" value="OZG49836.1"/>
    <property type="molecule type" value="Genomic_DNA"/>
</dbReference>